<reference evidence="11 12" key="1">
    <citation type="submission" date="2019-02" db="EMBL/GenBank/DDBJ databases">
        <title>Paenibacillus sp. nov., isolated from surface-sterilized tissue of Thalictrum simplex L.</title>
        <authorList>
            <person name="Tuo L."/>
        </authorList>
    </citation>
    <scope>NUCLEOTIDE SEQUENCE [LARGE SCALE GENOMIC DNA]</scope>
    <source>
        <strain evidence="11 12">N2SHLJ1</strain>
    </source>
</reference>
<evidence type="ECO:0000256" key="5">
    <source>
        <dbReference type="ARBA" id="ARBA00022759"/>
    </source>
</evidence>
<evidence type="ECO:0000313" key="11">
    <source>
        <dbReference type="EMBL" id="TBL80098.1"/>
    </source>
</evidence>
<dbReference type="GO" id="GO:0046872">
    <property type="term" value="F:metal ion binding"/>
    <property type="evidence" value="ECO:0007669"/>
    <property type="project" value="UniProtKB-UniRule"/>
</dbReference>
<dbReference type="EC" id="3.1.-.-" evidence="9"/>
<dbReference type="EMBL" id="SIRE01000005">
    <property type="protein sequence ID" value="TBL80098.1"/>
    <property type="molecule type" value="Genomic_DNA"/>
</dbReference>
<protein>
    <recommendedName>
        <fullName evidence="9">CRISPR-associated endoribonuclease Cas2</fullName>
        <ecNumber evidence="9">3.1.-.-</ecNumber>
    </recommendedName>
</protein>
<evidence type="ECO:0000256" key="8">
    <source>
        <dbReference type="ARBA" id="ARBA00023118"/>
    </source>
</evidence>
<evidence type="ECO:0000256" key="1">
    <source>
        <dbReference type="ARBA" id="ARBA00001946"/>
    </source>
</evidence>
<dbReference type="SUPFAM" id="SSF143430">
    <property type="entry name" value="TTP0101/SSO1404-like"/>
    <property type="match status" value="1"/>
</dbReference>
<dbReference type="AlphaFoldDB" id="A0A4Q9DT79"/>
<keyword evidence="8 9" id="KW-0051">Antiviral defense</keyword>
<keyword evidence="4 9" id="KW-0479">Metal-binding</keyword>
<keyword evidence="6 9" id="KW-0378">Hydrolase</keyword>
<feature type="binding site" evidence="9">
    <location>
        <position position="8"/>
    </location>
    <ligand>
        <name>Mg(2+)</name>
        <dbReference type="ChEBI" id="CHEBI:18420"/>
        <note>catalytic</note>
    </ligand>
</feature>
<organism evidence="11 12">
    <name type="scientific">Paenibacillus thalictri</name>
    <dbReference type="NCBI Taxonomy" id="2527873"/>
    <lineage>
        <taxon>Bacteria</taxon>
        <taxon>Bacillati</taxon>
        <taxon>Bacillota</taxon>
        <taxon>Bacilli</taxon>
        <taxon>Bacillales</taxon>
        <taxon>Paenibacillaceae</taxon>
        <taxon>Paenibacillus</taxon>
    </lineage>
</organism>
<sequence>MLVLITYDVSTVSSAGQRRLRQVSKVCQNYGQRVQNSVFECIVDAAQLAVLKLKLLELIDEDQDSLRFYQLGNNYKNKVEHVGVKPSLDMEGPLIL</sequence>
<comment type="function">
    <text evidence="9">CRISPR (clustered regularly interspaced short palindromic repeat), is an adaptive immune system that provides protection against mobile genetic elements (viruses, transposable elements and conjugative plasmids). CRISPR clusters contain sequences complementary to antecedent mobile elements and target invading nucleic acids. CRISPR clusters are transcribed and processed into CRISPR RNA (crRNA). Functions as a ssRNA-specific endoribonuclease. Involved in the integration of spacer DNA into the CRISPR cassette.</text>
</comment>
<dbReference type="InterPro" id="IPR021127">
    <property type="entry name" value="CRISPR_associated_Cas2"/>
</dbReference>
<dbReference type="RefSeq" id="WP_131012514.1">
    <property type="nucleotide sequence ID" value="NZ_SIRE01000005.1"/>
</dbReference>
<dbReference type="GO" id="GO:0004521">
    <property type="term" value="F:RNA endonuclease activity"/>
    <property type="evidence" value="ECO:0007669"/>
    <property type="project" value="UniProtKB-UniRule"/>
</dbReference>
<dbReference type="CDD" id="cd09725">
    <property type="entry name" value="Cas2_I_II_III"/>
    <property type="match status" value="1"/>
</dbReference>
<dbReference type="PANTHER" id="PTHR34405">
    <property type="entry name" value="CRISPR-ASSOCIATED ENDORIBONUCLEASE CAS2"/>
    <property type="match status" value="1"/>
</dbReference>
<evidence type="ECO:0000256" key="9">
    <source>
        <dbReference type="HAMAP-Rule" id="MF_01471"/>
    </source>
</evidence>
<comment type="cofactor">
    <cofactor evidence="1 9">
        <name>Mg(2+)</name>
        <dbReference type="ChEBI" id="CHEBI:18420"/>
    </cofactor>
</comment>
<name>A0A4Q9DT79_9BACL</name>
<dbReference type="PANTHER" id="PTHR34405:SF3">
    <property type="entry name" value="CRISPR-ASSOCIATED ENDORIBONUCLEASE CAS2 3"/>
    <property type="match status" value="1"/>
</dbReference>
<dbReference type="NCBIfam" id="TIGR01573">
    <property type="entry name" value="cas2"/>
    <property type="match status" value="1"/>
</dbReference>
<comment type="caution">
    <text evidence="11">The sequence shown here is derived from an EMBL/GenBank/DDBJ whole genome shotgun (WGS) entry which is preliminary data.</text>
</comment>
<evidence type="ECO:0000256" key="2">
    <source>
        <dbReference type="ARBA" id="ARBA00009959"/>
    </source>
</evidence>
<evidence type="ECO:0000313" key="12">
    <source>
        <dbReference type="Proteomes" id="UP000293142"/>
    </source>
</evidence>
<dbReference type="Pfam" id="PF09827">
    <property type="entry name" value="CRISPR_Cas2"/>
    <property type="match status" value="1"/>
</dbReference>
<dbReference type="InterPro" id="IPR019199">
    <property type="entry name" value="Virulence_VapD/CRISPR_Cas2"/>
</dbReference>
<keyword evidence="5 9" id="KW-0255">Endonuclease</keyword>
<comment type="subunit">
    <text evidence="9">Homodimer, forms a heterotetramer with a Cas1 homodimer.</text>
</comment>
<dbReference type="HAMAP" id="MF_01471">
    <property type="entry name" value="Cas2"/>
    <property type="match status" value="1"/>
</dbReference>
<comment type="similarity">
    <text evidence="2 9 10">Belongs to the CRISPR-associated endoribonuclease Cas2 protein family.</text>
</comment>
<evidence type="ECO:0000256" key="10">
    <source>
        <dbReference type="PIRNR" id="PIRNR032582"/>
    </source>
</evidence>
<gene>
    <name evidence="9 11" type="primary">cas2</name>
    <name evidence="11" type="ORF">EYB31_06630</name>
</gene>
<keyword evidence="3 9" id="KW-0540">Nuclease</keyword>
<proteinExistence type="inferred from homology"/>
<dbReference type="OrthoDB" id="9798176at2"/>
<dbReference type="GO" id="GO:0016787">
    <property type="term" value="F:hydrolase activity"/>
    <property type="evidence" value="ECO:0007669"/>
    <property type="project" value="UniProtKB-KW"/>
</dbReference>
<dbReference type="PIRSF" id="PIRSF032582">
    <property type="entry name" value="Cas2"/>
    <property type="match status" value="1"/>
</dbReference>
<accession>A0A4Q9DT79</accession>
<dbReference type="GO" id="GO:0051607">
    <property type="term" value="P:defense response to virus"/>
    <property type="evidence" value="ECO:0007669"/>
    <property type="project" value="UniProtKB-UniRule"/>
</dbReference>
<dbReference type="Gene3D" id="3.30.70.240">
    <property type="match status" value="1"/>
</dbReference>
<dbReference type="Proteomes" id="UP000293142">
    <property type="component" value="Unassembled WGS sequence"/>
</dbReference>
<evidence type="ECO:0000256" key="6">
    <source>
        <dbReference type="ARBA" id="ARBA00022801"/>
    </source>
</evidence>
<keyword evidence="7 9" id="KW-0460">Magnesium</keyword>
<evidence type="ECO:0000256" key="7">
    <source>
        <dbReference type="ARBA" id="ARBA00022842"/>
    </source>
</evidence>
<keyword evidence="12" id="KW-1185">Reference proteome</keyword>
<evidence type="ECO:0000256" key="3">
    <source>
        <dbReference type="ARBA" id="ARBA00022722"/>
    </source>
</evidence>
<evidence type="ECO:0000256" key="4">
    <source>
        <dbReference type="ARBA" id="ARBA00022723"/>
    </source>
</evidence>
<dbReference type="GO" id="GO:0043571">
    <property type="term" value="P:maintenance of CRISPR repeat elements"/>
    <property type="evidence" value="ECO:0007669"/>
    <property type="project" value="UniProtKB-UniRule"/>
</dbReference>